<evidence type="ECO:0000259" key="2">
    <source>
        <dbReference type="Pfam" id="PF01464"/>
    </source>
</evidence>
<dbReference type="InterPro" id="IPR008258">
    <property type="entry name" value="Transglycosylase_SLT_dom_1"/>
</dbReference>
<feature type="region of interest" description="Disordered" evidence="1">
    <location>
        <begin position="203"/>
        <end position="229"/>
    </location>
</feature>
<dbReference type="SUPFAM" id="SSF140453">
    <property type="entry name" value="EsxAB dimer-like"/>
    <property type="match status" value="1"/>
</dbReference>
<dbReference type="AlphaFoldDB" id="A0A6G9ZBU9"/>
<dbReference type="InterPro" id="IPR036689">
    <property type="entry name" value="ESAT-6-like_sf"/>
</dbReference>
<gene>
    <name evidence="3" type="ORF">F6W96_36155</name>
</gene>
<evidence type="ECO:0000313" key="3">
    <source>
        <dbReference type="EMBL" id="QIS22972.1"/>
    </source>
</evidence>
<dbReference type="Pfam" id="PF01464">
    <property type="entry name" value="SLT"/>
    <property type="match status" value="1"/>
</dbReference>
<sequence length="421" mass="42736">MTLTISDVEQWKPDELTTAGTTVGKLSGSLDQAVLGAVNGTRDLGTAHTWSGAAAQAADTRMHTEQTRASAVSQALLHLQTALGQQVTNLNNTKQNLLRLRDNAEHPPAPNGAPSDLPGFEVGPNGHVDATKRMAFLQEHRGNLSDAQFWGLIGDILLDASQREVDITNALKQAESVAEQAITAVNQAKTEIDNAYTGLGDPVTGAGAAPPAPPAATVPSAAAPPAAPPPASGIPLAGAPISAAPAPALSGIATGGGYSSHGSSSHGGSFHAGGGGYHGGGYATTSYTGSGSMDDSIPTAMPSGDVAQWIAQAKQVLIQMGYPPDAIDENAIALIIQHESGGDPLIVNTTDSNAAAGHPSKGLMQTIDGTFNAYAADGHRSIFNPVDNIVAASRYAIARYGSLGNVPGVIAVRHGGSYVGY</sequence>
<dbReference type="Gene3D" id="1.10.530.10">
    <property type="match status" value="1"/>
</dbReference>
<dbReference type="EMBL" id="CP046173">
    <property type="protein sequence ID" value="QIS22972.1"/>
    <property type="molecule type" value="Genomic_DNA"/>
</dbReference>
<protein>
    <submittedName>
        <fullName evidence="3">Transglycosylase SLT domain-containing protein</fullName>
    </submittedName>
</protein>
<dbReference type="CDD" id="cd13402">
    <property type="entry name" value="LT_TF-like"/>
    <property type="match status" value="1"/>
</dbReference>
<dbReference type="SUPFAM" id="SSF53955">
    <property type="entry name" value="Lysozyme-like"/>
    <property type="match status" value="1"/>
</dbReference>
<evidence type="ECO:0000256" key="1">
    <source>
        <dbReference type="SAM" id="MobiDB-lite"/>
    </source>
</evidence>
<accession>A0A6G9ZBU9</accession>
<evidence type="ECO:0000313" key="4">
    <source>
        <dbReference type="Proteomes" id="UP000500953"/>
    </source>
</evidence>
<dbReference type="Proteomes" id="UP000500953">
    <property type="component" value="Chromosome"/>
</dbReference>
<feature type="domain" description="Transglycosylase SLT" evidence="2">
    <location>
        <begin position="326"/>
        <end position="409"/>
    </location>
</feature>
<dbReference type="RefSeq" id="WP_167490359.1">
    <property type="nucleotide sequence ID" value="NZ_CP046173.1"/>
</dbReference>
<organism evidence="3 4">
    <name type="scientific">Nocardia terpenica</name>
    <dbReference type="NCBI Taxonomy" id="455432"/>
    <lineage>
        <taxon>Bacteria</taxon>
        <taxon>Bacillati</taxon>
        <taxon>Actinomycetota</taxon>
        <taxon>Actinomycetes</taxon>
        <taxon>Mycobacteriales</taxon>
        <taxon>Nocardiaceae</taxon>
        <taxon>Nocardia</taxon>
    </lineage>
</organism>
<reference evidence="3 4" key="1">
    <citation type="journal article" date="2019" name="ACS Chem. Biol.">
        <title>Identification and Mobilization of a Cryptic Antibiotic Biosynthesis Gene Locus from a Human-Pathogenic Nocardia Isolate.</title>
        <authorList>
            <person name="Herisse M."/>
            <person name="Ishida K."/>
            <person name="Porter J.L."/>
            <person name="Howden B."/>
            <person name="Hertweck C."/>
            <person name="Stinear T.P."/>
            <person name="Pidot S.J."/>
        </authorList>
    </citation>
    <scope>NUCLEOTIDE SEQUENCE [LARGE SCALE GENOMIC DNA]</scope>
    <source>
        <strain evidence="3 4">AUSMDU00012715</strain>
    </source>
</reference>
<proteinExistence type="predicted"/>
<name>A0A6G9ZBU9_9NOCA</name>
<dbReference type="InterPro" id="IPR023346">
    <property type="entry name" value="Lysozyme-like_dom_sf"/>
</dbReference>